<dbReference type="OrthoDB" id="4427994at2"/>
<accession>E6SFC5</accession>
<dbReference type="SUPFAM" id="SSF53448">
    <property type="entry name" value="Nucleotide-diphospho-sugar transferases"/>
    <property type="match status" value="1"/>
</dbReference>
<dbReference type="Proteomes" id="UP000008914">
    <property type="component" value="Chromosome"/>
</dbReference>
<keyword evidence="3" id="KW-1185">Reference proteome</keyword>
<dbReference type="Gene3D" id="3.90.550.10">
    <property type="entry name" value="Spore Coat Polysaccharide Biosynthesis Protein SpsA, Chain A"/>
    <property type="match status" value="1"/>
</dbReference>
<organism evidence="2 3">
    <name type="scientific">Intrasporangium calvum (strain ATCC 23552 / DSM 43043 / JCM 3097 / NBRC 12989 / NCIMB 10167 / NRRL B-3866 / 7 KIP)</name>
    <dbReference type="NCBI Taxonomy" id="710696"/>
    <lineage>
        <taxon>Bacteria</taxon>
        <taxon>Bacillati</taxon>
        <taxon>Actinomycetota</taxon>
        <taxon>Actinomycetes</taxon>
        <taxon>Micrococcales</taxon>
        <taxon>Intrasporangiaceae</taxon>
        <taxon>Intrasporangium</taxon>
    </lineage>
</organism>
<dbReference type="GO" id="GO:0016779">
    <property type="term" value="F:nucleotidyltransferase activity"/>
    <property type="evidence" value="ECO:0007669"/>
    <property type="project" value="UniProtKB-ARBA"/>
</dbReference>
<dbReference type="PANTHER" id="PTHR43777">
    <property type="entry name" value="MOLYBDENUM COFACTOR CYTIDYLYLTRANSFERASE"/>
    <property type="match status" value="1"/>
</dbReference>
<dbReference type="AlphaFoldDB" id="E6SFC5"/>
<dbReference type="PANTHER" id="PTHR43777:SF1">
    <property type="entry name" value="MOLYBDENUM COFACTOR CYTIDYLYLTRANSFERASE"/>
    <property type="match status" value="1"/>
</dbReference>
<dbReference type="InterPro" id="IPR025877">
    <property type="entry name" value="MobA-like_NTP_Trfase"/>
</dbReference>
<dbReference type="eggNOG" id="COG2068">
    <property type="taxonomic scope" value="Bacteria"/>
</dbReference>
<name>E6SFC5_INTC7</name>
<sequence>MPLSPLPHVRGLLLAAGSGRRMGRPKALLRPAEGGRTLAERAVAVLLEGGCDGVTVVVGAASDEVTAAVRASFPEEDVVDVVRCADWSEGMGASLRAGLTAMRPHAQVQAVLVSLVDLPDLPAGAVHRVGRSGVGASSVEVSGVGVSGVAVGAGCLSRAAYGGVPGHPTLIGRDHWAGVVAGARGDRGARDYLAVHDHVVVECGDLATGRDVDSPAGARRAGLDASG</sequence>
<dbReference type="EMBL" id="CP002343">
    <property type="protein sequence ID" value="ADU46663.1"/>
    <property type="molecule type" value="Genomic_DNA"/>
</dbReference>
<dbReference type="CDD" id="cd04182">
    <property type="entry name" value="GT_2_like_f"/>
    <property type="match status" value="1"/>
</dbReference>
<gene>
    <name evidence="2" type="ordered locus">Intca_0101</name>
</gene>
<dbReference type="STRING" id="710696.Intca_0101"/>
<reference evidence="2 3" key="1">
    <citation type="journal article" date="2010" name="Stand. Genomic Sci.">
        <title>Complete genome sequence of Intrasporangium calvum type strain (7 KIP).</title>
        <authorList>
            <person name="Del Rio T.G."/>
            <person name="Chertkov O."/>
            <person name="Yasawong M."/>
            <person name="Lucas S."/>
            <person name="Deshpande S."/>
            <person name="Cheng J.F."/>
            <person name="Detter C."/>
            <person name="Tapia R."/>
            <person name="Han C."/>
            <person name="Goodwin L."/>
            <person name="Pitluck S."/>
            <person name="Liolios K."/>
            <person name="Ivanova N."/>
            <person name="Mavromatis K."/>
            <person name="Pati A."/>
            <person name="Chen A."/>
            <person name="Palaniappan K."/>
            <person name="Land M."/>
            <person name="Hauser L."/>
            <person name="Chang Y.J."/>
            <person name="Jeffries C.D."/>
            <person name="Rohde M."/>
            <person name="Pukall R."/>
            <person name="Sikorski J."/>
            <person name="Goker M."/>
            <person name="Woyke T."/>
            <person name="Bristow J."/>
            <person name="Eisen J.A."/>
            <person name="Markowitz V."/>
            <person name="Hugenholtz P."/>
            <person name="Kyrpides N.C."/>
            <person name="Klenk H.P."/>
            <person name="Lapidus A."/>
        </authorList>
    </citation>
    <scope>NUCLEOTIDE SEQUENCE [LARGE SCALE GENOMIC DNA]</scope>
    <source>
        <strain evidence="3">ATCC 23552 / DSM 43043 / JCM 3097 / NBRC 12989 / 7 KIP</strain>
    </source>
</reference>
<feature type="domain" description="MobA-like NTP transferase" evidence="1">
    <location>
        <begin position="11"/>
        <end position="198"/>
    </location>
</feature>
<evidence type="ECO:0000313" key="3">
    <source>
        <dbReference type="Proteomes" id="UP000008914"/>
    </source>
</evidence>
<proteinExistence type="predicted"/>
<dbReference type="InterPro" id="IPR029044">
    <property type="entry name" value="Nucleotide-diphossugar_trans"/>
</dbReference>
<dbReference type="KEGG" id="ica:Intca_0101"/>
<evidence type="ECO:0000313" key="2">
    <source>
        <dbReference type="EMBL" id="ADU46663.1"/>
    </source>
</evidence>
<dbReference type="Pfam" id="PF12804">
    <property type="entry name" value="NTP_transf_3"/>
    <property type="match status" value="1"/>
</dbReference>
<protein>
    <recommendedName>
        <fullName evidence="1">MobA-like NTP transferase domain-containing protein</fullName>
    </recommendedName>
</protein>
<dbReference type="RefSeq" id="WP_013490985.1">
    <property type="nucleotide sequence ID" value="NC_014830.1"/>
</dbReference>
<evidence type="ECO:0000259" key="1">
    <source>
        <dbReference type="Pfam" id="PF12804"/>
    </source>
</evidence>
<dbReference type="HOGENOM" id="CLU_061980_2_2_11"/>